<keyword evidence="11" id="KW-1185">Reference proteome</keyword>
<comment type="caution">
    <text evidence="10">The sequence shown here is derived from an EMBL/GenBank/DDBJ whole genome shotgun (WGS) entry which is preliminary data.</text>
</comment>
<sequence length="313" mass="34719">MSLSKYLFLAKVLAWDTEITLLNMVTPSKKVGHVIPEGHPGAGGKWPEFIPPKEGDSRCSCPAINAMANHGVLPRDGKNISFKELGAKVHTTYNFAETFCYFVPNFAAKMLGRDYETGTFDLKDLDLHNGIEHDASLTREDVVHEPDQTKPHVPFIKELLDGATGKDSDGNPLLTIEDISKYSTKRRVEARETNPEFTLESTHKIIGSTNASNFAAVFGGCIDDLSTFLIEERFPDGWEPKLYEANGLSILSYYRNTISKVENGIDEDKFRRDREERKNQRHDEEEGGEVLPAGGNTSSGGAVGATGELRRRV</sequence>
<protein>
    <submittedName>
        <fullName evidence="10">Cloroperoxidase</fullName>
    </submittedName>
</protein>
<feature type="region of interest" description="Disordered" evidence="8">
    <location>
        <begin position="269"/>
        <end position="313"/>
    </location>
</feature>
<keyword evidence="6" id="KW-0408">Iron</keyword>
<dbReference type="OrthoDB" id="407298at2759"/>
<organism evidence="10 11">
    <name type="scientific">Coprinellus micaceus</name>
    <name type="common">Glistening ink-cap mushroom</name>
    <name type="synonym">Coprinus micaceus</name>
    <dbReference type="NCBI Taxonomy" id="71717"/>
    <lineage>
        <taxon>Eukaryota</taxon>
        <taxon>Fungi</taxon>
        <taxon>Dikarya</taxon>
        <taxon>Basidiomycota</taxon>
        <taxon>Agaricomycotina</taxon>
        <taxon>Agaricomycetes</taxon>
        <taxon>Agaricomycetidae</taxon>
        <taxon>Agaricales</taxon>
        <taxon>Agaricineae</taxon>
        <taxon>Psathyrellaceae</taxon>
        <taxon>Coprinellus</taxon>
    </lineage>
</organism>
<dbReference type="InterPro" id="IPR000028">
    <property type="entry name" value="Chloroperoxidase"/>
</dbReference>
<evidence type="ECO:0000259" key="9">
    <source>
        <dbReference type="PROSITE" id="PS51405"/>
    </source>
</evidence>
<dbReference type="STRING" id="71717.A0A4Y7SIZ8"/>
<dbReference type="PROSITE" id="PS51405">
    <property type="entry name" value="HEME_HALOPEROXIDASE"/>
    <property type="match status" value="1"/>
</dbReference>
<evidence type="ECO:0000256" key="3">
    <source>
        <dbReference type="ARBA" id="ARBA00022617"/>
    </source>
</evidence>
<evidence type="ECO:0000256" key="1">
    <source>
        <dbReference type="ARBA" id="ARBA00001970"/>
    </source>
</evidence>
<keyword evidence="3" id="KW-0349">Heme</keyword>
<evidence type="ECO:0000256" key="7">
    <source>
        <dbReference type="ARBA" id="ARBA00025795"/>
    </source>
</evidence>
<evidence type="ECO:0000256" key="6">
    <source>
        <dbReference type="ARBA" id="ARBA00023004"/>
    </source>
</evidence>
<evidence type="ECO:0000313" key="11">
    <source>
        <dbReference type="Proteomes" id="UP000298030"/>
    </source>
</evidence>
<accession>A0A4Y7SIZ8</accession>
<evidence type="ECO:0000256" key="5">
    <source>
        <dbReference type="ARBA" id="ARBA00023002"/>
    </source>
</evidence>
<feature type="domain" description="Heme haloperoxidase family profile" evidence="9">
    <location>
        <begin position="45"/>
        <end position="255"/>
    </location>
</feature>
<comment type="cofactor">
    <cofactor evidence="1">
        <name>heme b</name>
        <dbReference type="ChEBI" id="CHEBI:60344"/>
    </cofactor>
</comment>
<proteinExistence type="inferred from homology"/>
<dbReference type="PANTHER" id="PTHR33577">
    <property type="entry name" value="STERIGMATOCYSTIN BIOSYNTHESIS PEROXIDASE STCC-RELATED"/>
    <property type="match status" value="1"/>
</dbReference>
<keyword evidence="4" id="KW-0479">Metal-binding</keyword>
<dbReference type="Gene3D" id="1.10.489.10">
    <property type="entry name" value="Chloroperoxidase-like"/>
    <property type="match status" value="1"/>
</dbReference>
<dbReference type="Pfam" id="PF01328">
    <property type="entry name" value="Peroxidase_2"/>
    <property type="match status" value="1"/>
</dbReference>
<keyword evidence="2 10" id="KW-0575">Peroxidase</keyword>
<dbReference type="EMBL" id="QPFP01000102">
    <property type="protein sequence ID" value="TEB21823.1"/>
    <property type="molecule type" value="Genomic_DNA"/>
</dbReference>
<evidence type="ECO:0000256" key="4">
    <source>
        <dbReference type="ARBA" id="ARBA00022723"/>
    </source>
</evidence>
<dbReference type="Proteomes" id="UP000298030">
    <property type="component" value="Unassembled WGS sequence"/>
</dbReference>
<evidence type="ECO:0000256" key="2">
    <source>
        <dbReference type="ARBA" id="ARBA00022559"/>
    </source>
</evidence>
<dbReference type="GO" id="GO:0046872">
    <property type="term" value="F:metal ion binding"/>
    <property type="evidence" value="ECO:0007669"/>
    <property type="project" value="UniProtKB-KW"/>
</dbReference>
<dbReference type="SUPFAM" id="SSF47571">
    <property type="entry name" value="Cloroperoxidase"/>
    <property type="match status" value="1"/>
</dbReference>
<name>A0A4Y7SIZ8_COPMI</name>
<reference evidence="10 11" key="1">
    <citation type="journal article" date="2019" name="Nat. Ecol. Evol.">
        <title>Megaphylogeny resolves global patterns of mushroom evolution.</title>
        <authorList>
            <person name="Varga T."/>
            <person name="Krizsan K."/>
            <person name="Foldi C."/>
            <person name="Dima B."/>
            <person name="Sanchez-Garcia M."/>
            <person name="Sanchez-Ramirez S."/>
            <person name="Szollosi G.J."/>
            <person name="Szarkandi J.G."/>
            <person name="Papp V."/>
            <person name="Albert L."/>
            <person name="Andreopoulos W."/>
            <person name="Angelini C."/>
            <person name="Antonin V."/>
            <person name="Barry K.W."/>
            <person name="Bougher N.L."/>
            <person name="Buchanan P."/>
            <person name="Buyck B."/>
            <person name="Bense V."/>
            <person name="Catcheside P."/>
            <person name="Chovatia M."/>
            <person name="Cooper J."/>
            <person name="Damon W."/>
            <person name="Desjardin D."/>
            <person name="Finy P."/>
            <person name="Geml J."/>
            <person name="Haridas S."/>
            <person name="Hughes K."/>
            <person name="Justo A."/>
            <person name="Karasinski D."/>
            <person name="Kautmanova I."/>
            <person name="Kiss B."/>
            <person name="Kocsube S."/>
            <person name="Kotiranta H."/>
            <person name="LaButti K.M."/>
            <person name="Lechner B.E."/>
            <person name="Liimatainen K."/>
            <person name="Lipzen A."/>
            <person name="Lukacs Z."/>
            <person name="Mihaltcheva S."/>
            <person name="Morgado L.N."/>
            <person name="Niskanen T."/>
            <person name="Noordeloos M.E."/>
            <person name="Ohm R.A."/>
            <person name="Ortiz-Santana B."/>
            <person name="Ovrebo C."/>
            <person name="Racz N."/>
            <person name="Riley R."/>
            <person name="Savchenko A."/>
            <person name="Shiryaev A."/>
            <person name="Soop K."/>
            <person name="Spirin V."/>
            <person name="Szebenyi C."/>
            <person name="Tomsovsky M."/>
            <person name="Tulloss R.E."/>
            <person name="Uehling J."/>
            <person name="Grigoriev I.V."/>
            <person name="Vagvolgyi C."/>
            <person name="Papp T."/>
            <person name="Martin F.M."/>
            <person name="Miettinen O."/>
            <person name="Hibbett D.S."/>
            <person name="Nagy L.G."/>
        </authorList>
    </citation>
    <scope>NUCLEOTIDE SEQUENCE [LARGE SCALE GENOMIC DNA]</scope>
    <source>
        <strain evidence="10 11">FP101781</strain>
    </source>
</reference>
<keyword evidence="5" id="KW-0560">Oxidoreductase</keyword>
<dbReference type="GO" id="GO:0004601">
    <property type="term" value="F:peroxidase activity"/>
    <property type="evidence" value="ECO:0007669"/>
    <property type="project" value="UniProtKB-KW"/>
</dbReference>
<feature type="compositionally biased region" description="Basic and acidic residues" evidence="8">
    <location>
        <begin position="269"/>
        <end position="284"/>
    </location>
</feature>
<dbReference type="AlphaFoldDB" id="A0A4Y7SIZ8"/>
<gene>
    <name evidence="10" type="ORF">FA13DRAFT_1757458</name>
</gene>
<evidence type="ECO:0000313" key="10">
    <source>
        <dbReference type="EMBL" id="TEB21823.1"/>
    </source>
</evidence>
<comment type="similarity">
    <text evidence="7">Belongs to the chloroperoxidase family.</text>
</comment>
<dbReference type="InterPro" id="IPR036851">
    <property type="entry name" value="Chloroperoxidase-like_sf"/>
</dbReference>
<dbReference type="PANTHER" id="PTHR33577:SF18">
    <property type="entry name" value="HEME HALOPEROXIDASE FAMILY PROFILE DOMAIN-CONTAINING PROTEIN"/>
    <property type="match status" value="1"/>
</dbReference>
<evidence type="ECO:0000256" key="8">
    <source>
        <dbReference type="SAM" id="MobiDB-lite"/>
    </source>
</evidence>